<accession>A0A4Q0MP00</accession>
<protein>
    <submittedName>
        <fullName evidence="1">DUF3168 domain-containing protein</fullName>
    </submittedName>
</protein>
<sequence length="136" mass="14289">MSSPALALRAAIHARLVADGPLLALLGGPRVYDEPPRGAAPPYVVLAECRSADVSGDETPAEEHRVALEIWSREGGLSQALKVSDRVARVIDGAALALDGSRLASLAWTGAEAARETDGKLRRAVVTFRAVTEPEP</sequence>
<proteinExistence type="predicted"/>
<dbReference type="Pfam" id="PF11367">
    <property type="entry name" value="Tail_completion_gp17"/>
    <property type="match status" value="1"/>
</dbReference>
<name>A0A4Q0MP00_9HYPH</name>
<dbReference type="EMBL" id="RYFI01000001">
    <property type="protein sequence ID" value="RXF75454.1"/>
    <property type="molecule type" value="Genomic_DNA"/>
</dbReference>
<dbReference type="Proteomes" id="UP000289708">
    <property type="component" value="Unassembled WGS sequence"/>
</dbReference>
<reference evidence="1 2" key="1">
    <citation type="submission" date="2018-12" db="EMBL/GenBank/DDBJ databases">
        <title>bacterium Hansschlegelia zhihuaiae S113.</title>
        <authorList>
            <person name="He J."/>
        </authorList>
    </citation>
    <scope>NUCLEOTIDE SEQUENCE [LARGE SCALE GENOMIC DNA]</scope>
    <source>
        <strain evidence="1 2">S 113</strain>
    </source>
</reference>
<dbReference type="OrthoDB" id="7630456at2"/>
<dbReference type="RefSeq" id="WP_128775632.1">
    <property type="nucleotide sequence ID" value="NZ_RYFI01000001.1"/>
</dbReference>
<gene>
    <name evidence="1" type="ORF">EK403_00930</name>
</gene>
<evidence type="ECO:0000313" key="1">
    <source>
        <dbReference type="EMBL" id="RXF75454.1"/>
    </source>
</evidence>
<dbReference type="InterPro" id="IPR053745">
    <property type="entry name" value="Viral_Tail_Comp_sf"/>
</dbReference>
<keyword evidence="2" id="KW-1185">Reference proteome</keyword>
<dbReference type="AlphaFoldDB" id="A0A4Q0MP00"/>
<dbReference type="Gene3D" id="3.30.2000.30">
    <property type="match status" value="1"/>
</dbReference>
<dbReference type="InterPro" id="IPR021508">
    <property type="entry name" value="Gp17-like"/>
</dbReference>
<evidence type="ECO:0000313" key="2">
    <source>
        <dbReference type="Proteomes" id="UP000289708"/>
    </source>
</evidence>
<organism evidence="1 2">
    <name type="scientific">Hansschlegelia zhihuaiae</name>
    <dbReference type="NCBI Taxonomy" id="405005"/>
    <lineage>
        <taxon>Bacteria</taxon>
        <taxon>Pseudomonadati</taxon>
        <taxon>Pseudomonadota</taxon>
        <taxon>Alphaproteobacteria</taxon>
        <taxon>Hyphomicrobiales</taxon>
        <taxon>Methylopilaceae</taxon>
        <taxon>Hansschlegelia</taxon>
    </lineage>
</organism>
<comment type="caution">
    <text evidence="1">The sequence shown here is derived from an EMBL/GenBank/DDBJ whole genome shotgun (WGS) entry which is preliminary data.</text>
</comment>